<feature type="region of interest" description="Disordered" evidence="1">
    <location>
        <begin position="111"/>
        <end position="132"/>
    </location>
</feature>
<gene>
    <name evidence="2" type="ORF">HNY73_020773</name>
</gene>
<evidence type="ECO:0000313" key="3">
    <source>
        <dbReference type="Proteomes" id="UP000807504"/>
    </source>
</evidence>
<evidence type="ECO:0000313" key="2">
    <source>
        <dbReference type="EMBL" id="KAF8767890.1"/>
    </source>
</evidence>
<proteinExistence type="predicted"/>
<dbReference type="AlphaFoldDB" id="A0A8T0E983"/>
<organism evidence="2 3">
    <name type="scientific">Argiope bruennichi</name>
    <name type="common">Wasp spider</name>
    <name type="synonym">Aranea bruennichi</name>
    <dbReference type="NCBI Taxonomy" id="94029"/>
    <lineage>
        <taxon>Eukaryota</taxon>
        <taxon>Metazoa</taxon>
        <taxon>Ecdysozoa</taxon>
        <taxon>Arthropoda</taxon>
        <taxon>Chelicerata</taxon>
        <taxon>Arachnida</taxon>
        <taxon>Araneae</taxon>
        <taxon>Araneomorphae</taxon>
        <taxon>Entelegynae</taxon>
        <taxon>Araneoidea</taxon>
        <taxon>Araneidae</taxon>
        <taxon>Argiope</taxon>
    </lineage>
</organism>
<protein>
    <submittedName>
        <fullName evidence="2">Uncharacterized protein</fullName>
    </submittedName>
</protein>
<accession>A0A8T0E983</accession>
<evidence type="ECO:0000256" key="1">
    <source>
        <dbReference type="SAM" id="MobiDB-lite"/>
    </source>
</evidence>
<name>A0A8T0E983_ARGBR</name>
<keyword evidence="3" id="KW-1185">Reference proteome</keyword>
<reference evidence="2" key="1">
    <citation type="journal article" date="2020" name="bioRxiv">
        <title>Chromosome-level reference genome of the European wasp spider Argiope bruennichi: a resource for studies on range expansion and evolutionary adaptation.</title>
        <authorList>
            <person name="Sheffer M.M."/>
            <person name="Hoppe A."/>
            <person name="Krehenwinkel H."/>
            <person name="Uhl G."/>
            <person name="Kuss A.W."/>
            <person name="Jensen L."/>
            <person name="Jensen C."/>
            <person name="Gillespie R.G."/>
            <person name="Hoff K.J."/>
            <person name="Prost S."/>
        </authorList>
    </citation>
    <scope>NUCLEOTIDE SEQUENCE</scope>
</reference>
<feature type="compositionally biased region" description="Polar residues" evidence="1">
    <location>
        <begin position="111"/>
        <end position="120"/>
    </location>
</feature>
<dbReference type="EMBL" id="JABXBU010002230">
    <property type="protein sequence ID" value="KAF8767890.1"/>
    <property type="molecule type" value="Genomic_DNA"/>
</dbReference>
<dbReference type="Proteomes" id="UP000807504">
    <property type="component" value="Unassembled WGS sequence"/>
</dbReference>
<reference evidence="2" key="2">
    <citation type="submission" date="2020-06" db="EMBL/GenBank/DDBJ databases">
        <authorList>
            <person name="Sheffer M."/>
        </authorList>
    </citation>
    <scope>NUCLEOTIDE SEQUENCE</scope>
</reference>
<comment type="caution">
    <text evidence="2">The sequence shown here is derived from an EMBL/GenBank/DDBJ whole genome shotgun (WGS) entry which is preliminary data.</text>
</comment>
<sequence>MFSFESSCTKEARTTFLYLFCSVLSHRVQKKPGRHSCTCSVRCQLCCITFNDDDSTEPPYGETQSGEYHQFSKVDDGLNSINNNNYVLQTIYKSDWPHDKNYNFFLNARPQSSEDSTNYPDSTTTSESETTDSEAVELCCQLEEIYADLAILSQKLDEILYLQQLL</sequence>